<keyword evidence="2" id="KW-1185">Reference proteome</keyword>
<dbReference type="RefSeq" id="WP_155303148.1">
    <property type="nucleotide sequence ID" value="NZ_AP021875.1"/>
</dbReference>
<dbReference type="Proteomes" id="UP000427769">
    <property type="component" value="Chromosome"/>
</dbReference>
<protein>
    <submittedName>
        <fullName evidence="1">Lipoprotein</fullName>
    </submittedName>
</protein>
<name>A0A5K7Z6L2_9BACT</name>
<accession>A0A5K7Z6L2</accession>
<dbReference type="KEGG" id="dwd:DSCW_15110"/>
<proteinExistence type="predicted"/>
<dbReference type="EMBL" id="AP021875">
    <property type="protein sequence ID" value="BBO74094.1"/>
    <property type="molecule type" value="Genomic_DNA"/>
</dbReference>
<reference evidence="1 2" key="1">
    <citation type="submission" date="2019-11" db="EMBL/GenBank/DDBJ databases">
        <title>Comparative genomics of hydrocarbon-degrading Desulfosarcina strains.</title>
        <authorList>
            <person name="Watanabe M."/>
            <person name="Kojima H."/>
            <person name="Fukui M."/>
        </authorList>
    </citation>
    <scope>NUCLEOTIDE SEQUENCE [LARGE SCALE GENOMIC DNA]</scope>
    <source>
        <strain evidence="1 2">PP31</strain>
    </source>
</reference>
<keyword evidence="1" id="KW-0449">Lipoprotein</keyword>
<sequence>MAKRMLMWFFVVVSVLFTTTIYAGSAVDMEEGMWEITTKVKMQGMEIPPQTFSQCITKKDMVPQNNDPSQQGNCTVSDVQTSGNTVSWTMVCKTEGGEMKSKGKITYHGDSFTGESTSEMMGMVIVTEMSGKRTGPCQ</sequence>
<dbReference type="OrthoDB" id="9180646at2"/>
<evidence type="ECO:0000313" key="1">
    <source>
        <dbReference type="EMBL" id="BBO74094.1"/>
    </source>
</evidence>
<evidence type="ECO:0000313" key="2">
    <source>
        <dbReference type="Proteomes" id="UP000427769"/>
    </source>
</evidence>
<dbReference type="AlphaFoldDB" id="A0A5K7Z6L2"/>
<dbReference type="InterPro" id="IPR022061">
    <property type="entry name" value="DUF3617"/>
</dbReference>
<gene>
    <name evidence="1" type="ORF">DSCW_15110</name>
</gene>
<organism evidence="1 2">
    <name type="scientific">Desulfosarcina widdelii</name>
    <dbReference type="NCBI Taxonomy" id="947919"/>
    <lineage>
        <taxon>Bacteria</taxon>
        <taxon>Pseudomonadati</taxon>
        <taxon>Thermodesulfobacteriota</taxon>
        <taxon>Desulfobacteria</taxon>
        <taxon>Desulfobacterales</taxon>
        <taxon>Desulfosarcinaceae</taxon>
        <taxon>Desulfosarcina</taxon>
    </lineage>
</organism>
<dbReference type="Pfam" id="PF12276">
    <property type="entry name" value="DUF3617"/>
    <property type="match status" value="1"/>
</dbReference>